<reference evidence="2 3" key="1">
    <citation type="submission" date="2013-06" db="EMBL/GenBank/DDBJ databases">
        <title>Rumen cellulosomics: divergent fiber-degrading strategies revealed by comparative genome-wide analysis of six Ruminococcal strains.</title>
        <authorList>
            <person name="Dassa B."/>
            <person name="Borovok I."/>
            <person name="Lamed R."/>
            <person name="Flint H."/>
            <person name="Yeoman C.J."/>
            <person name="White B."/>
            <person name="Bayer E.A."/>
        </authorList>
    </citation>
    <scope>NUCLEOTIDE SEQUENCE [LARGE SCALE GENOMIC DNA]</scope>
    <source>
        <strain evidence="2 3">SY3</strain>
    </source>
</reference>
<evidence type="ECO:0000313" key="3">
    <source>
        <dbReference type="Proteomes" id="UP000021369"/>
    </source>
</evidence>
<dbReference type="Proteomes" id="UP000021369">
    <property type="component" value="Unassembled WGS sequence"/>
</dbReference>
<keyword evidence="1" id="KW-0812">Transmembrane</keyword>
<organism evidence="2 3">
    <name type="scientific">Ruminococcus albus SY3</name>
    <dbReference type="NCBI Taxonomy" id="1341156"/>
    <lineage>
        <taxon>Bacteria</taxon>
        <taxon>Bacillati</taxon>
        <taxon>Bacillota</taxon>
        <taxon>Clostridia</taxon>
        <taxon>Eubacteriales</taxon>
        <taxon>Oscillospiraceae</taxon>
        <taxon>Ruminococcus</taxon>
    </lineage>
</organism>
<keyword evidence="1" id="KW-1133">Transmembrane helix</keyword>
<evidence type="ECO:0000313" key="2">
    <source>
        <dbReference type="EMBL" id="EXM38446.1"/>
    </source>
</evidence>
<dbReference type="OrthoDB" id="1823155at2"/>
<dbReference type="PATRIC" id="fig|1341156.4.peg.3749"/>
<evidence type="ECO:0000256" key="1">
    <source>
        <dbReference type="SAM" id="Phobius"/>
    </source>
</evidence>
<gene>
    <name evidence="2" type="ORF">RASY3_13630</name>
</gene>
<proteinExistence type="predicted"/>
<accession>A0A011VT57</accession>
<dbReference type="RefSeq" id="WP_037289096.1">
    <property type="nucleotide sequence ID" value="NZ_JEOB01000004.1"/>
</dbReference>
<keyword evidence="3" id="KW-1185">Reference proteome</keyword>
<comment type="caution">
    <text evidence="2">The sequence shown here is derived from an EMBL/GenBank/DDBJ whole genome shotgun (WGS) entry which is preliminary data.</text>
</comment>
<dbReference type="EMBL" id="JEOB01000004">
    <property type="protein sequence ID" value="EXM38446.1"/>
    <property type="molecule type" value="Genomic_DNA"/>
</dbReference>
<dbReference type="AlphaFoldDB" id="A0A011VT57"/>
<sequence>MNKLNILFMILLLPFIILIRIITPNKDRRGRKLTDTIERKYPKCKIIRIDMQYDNESSAASTADKAKNVKVAVVAIENNEERRILYLSYIDNNWHITKDETYNG</sequence>
<keyword evidence="1" id="KW-0472">Membrane</keyword>
<name>A0A011VT57_RUMAL</name>
<protein>
    <submittedName>
        <fullName evidence="2">Uncharacterized protein</fullName>
    </submittedName>
</protein>
<feature type="transmembrane region" description="Helical" evidence="1">
    <location>
        <begin position="6"/>
        <end position="23"/>
    </location>
</feature>